<gene>
    <name evidence="1" type="ORF">AWC05_00790</name>
</gene>
<protein>
    <recommendedName>
        <fullName evidence="3">Quinate/shikimate 5-dehydrogenase/glutamyl-tRNA reductase domain-containing protein</fullName>
    </recommendedName>
</protein>
<comment type="caution">
    <text evidence="1">The sequence shown here is derived from an EMBL/GenBank/DDBJ whole genome shotgun (WGS) entry which is preliminary data.</text>
</comment>
<keyword evidence="2" id="KW-1185">Reference proteome</keyword>
<sequence>MRTIYGLPPTILDTYLRSPNDNETGALVLAPVYADMARDIWSNPTDAGQSRELARIVERLLFKTAEFAHHSLGANLIGLGATLPLLTDFGDSLKRVDHMRRLTTTTGHGGTVHMLAKTTIEVMKQSGVEDRGTIGVIGAAGSIGWSSVQALKTMLPDHKFEVFDRRVERLRTLLAADADSGRMRLNECLADVFNNSAYIVCAITDKLDMMSSEFDAVDFSNIRVIDDSQPGAIDRVQMESLGGQVFWVAGKDASANRFMTRDGYYTEGVPYNYGDSSGLHGQSTEFACGLEAAVIAACGDTSKAVNKRVVYQDVQIIGHLFDEYGIEVADFQSFGRPVDIR</sequence>
<organism evidence="1 2">
    <name type="scientific">Mycobacterium florentinum</name>
    <dbReference type="NCBI Taxonomy" id="292462"/>
    <lineage>
        <taxon>Bacteria</taxon>
        <taxon>Bacillati</taxon>
        <taxon>Actinomycetota</taxon>
        <taxon>Actinomycetes</taxon>
        <taxon>Mycobacteriales</taxon>
        <taxon>Mycobacteriaceae</taxon>
        <taxon>Mycobacterium</taxon>
        <taxon>Mycobacterium simiae complex</taxon>
    </lineage>
</organism>
<proteinExistence type="predicted"/>
<name>A0A1X1TYM0_MYCFL</name>
<dbReference type="Proteomes" id="UP000193010">
    <property type="component" value="Unassembled WGS sequence"/>
</dbReference>
<accession>A0A1X1TYM0</accession>
<evidence type="ECO:0000313" key="2">
    <source>
        <dbReference type="Proteomes" id="UP000193010"/>
    </source>
</evidence>
<dbReference type="AlphaFoldDB" id="A0A1X1TYM0"/>
<evidence type="ECO:0000313" key="1">
    <source>
        <dbReference type="EMBL" id="ORV49692.1"/>
    </source>
</evidence>
<evidence type="ECO:0008006" key="3">
    <source>
        <dbReference type="Google" id="ProtNLM"/>
    </source>
</evidence>
<dbReference type="EMBL" id="LQOV01000029">
    <property type="protein sequence ID" value="ORV49692.1"/>
    <property type="molecule type" value="Genomic_DNA"/>
</dbReference>
<dbReference type="STRING" id="292462.AWC05_00790"/>
<reference evidence="1 2" key="1">
    <citation type="submission" date="2016-01" db="EMBL/GenBank/DDBJ databases">
        <title>The new phylogeny of the genus Mycobacterium.</title>
        <authorList>
            <person name="Tarcisio F."/>
            <person name="Conor M."/>
            <person name="Antonella G."/>
            <person name="Elisabetta G."/>
            <person name="Giulia F.S."/>
            <person name="Sara T."/>
            <person name="Anna F."/>
            <person name="Clotilde B."/>
            <person name="Roberto B."/>
            <person name="Veronica D.S."/>
            <person name="Fabio R."/>
            <person name="Monica P."/>
            <person name="Olivier J."/>
            <person name="Enrico T."/>
            <person name="Nicola S."/>
        </authorList>
    </citation>
    <scope>NUCLEOTIDE SEQUENCE [LARGE SCALE GENOMIC DNA]</scope>
    <source>
        <strain evidence="1 2">DSM 44852</strain>
    </source>
</reference>